<evidence type="ECO:0000313" key="6">
    <source>
        <dbReference type="Proteomes" id="UP001054945"/>
    </source>
</evidence>
<dbReference type="Proteomes" id="UP001054945">
    <property type="component" value="Unassembled WGS sequence"/>
</dbReference>
<evidence type="ECO:0000313" key="5">
    <source>
        <dbReference type="EMBL" id="GIY44500.1"/>
    </source>
</evidence>
<accession>A0AAV4TEH6</accession>
<protein>
    <recommendedName>
        <fullName evidence="3">CB1 cannabinoid receptor-interacting protein 1</fullName>
    </recommendedName>
</protein>
<evidence type="ECO:0000256" key="4">
    <source>
        <dbReference type="ARBA" id="ARBA00026030"/>
    </source>
</evidence>
<sequence length="161" mass="18700">MSVKGTNFQVTFTIKTENTNDLVYYKQDGTRFDNENTIKMKVQTPYIFLLTIRPAQKIKVASMKGDHLKTSSEEITAEYSSYCFHWKSTDIPVTRNNRRLNFNLILEIHGVGILELPLQMKFYEATDTGHSKWGKSLHHVEFECMHKGGNSFVDILKTIYR</sequence>
<comment type="caution">
    <text evidence="5">The sequence shown here is derived from an EMBL/GenBank/DDBJ whole genome shotgun (WGS) entry which is preliminary data.</text>
</comment>
<proteinExistence type="inferred from homology"/>
<evidence type="ECO:0000256" key="1">
    <source>
        <dbReference type="ARBA" id="ARBA00003884"/>
    </source>
</evidence>
<dbReference type="InterPro" id="IPR029204">
    <property type="entry name" value="CNRIP1"/>
</dbReference>
<dbReference type="EMBL" id="BPLR01011151">
    <property type="protein sequence ID" value="GIY44500.1"/>
    <property type="molecule type" value="Genomic_DNA"/>
</dbReference>
<organism evidence="5 6">
    <name type="scientific">Caerostris extrusa</name>
    <name type="common">Bark spider</name>
    <name type="synonym">Caerostris bankana</name>
    <dbReference type="NCBI Taxonomy" id="172846"/>
    <lineage>
        <taxon>Eukaryota</taxon>
        <taxon>Metazoa</taxon>
        <taxon>Ecdysozoa</taxon>
        <taxon>Arthropoda</taxon>
        <taxon>Chelicerata</taxon>
        <taxon>Arachnida</taxon>
        <taxon>Araneae</taxon>
        <taxon>Araneomorphae</taxon>
        <taxon>Entelegynae</taxon>
        <taxon>Araneoidea</taxon>
        <taxon>Araneidae</taxon>
        <taxon>Caerostris</taxon>
    </lineage>
</organism>
<dbReference type="AlphaFoldDB" id="A0AAV4TEH6"/>
<dbReference type="Pfam" id="PF15043">
    <property type="entry name" value="CNRIP1"/>
    <property type="match status" value="1"/>
</dbReference>
<evidence type="ECO:0000256" key="2">
    <source>
        <dbReference type="ARBA" id="ARBA00007288"/>
    </source>
</evidence>
<gene>
    <name evidence="5" type="primary">AVEN_234207_1</name>
    <name evidence="5" type="ORF">CEXT_54181</name>
</gene>
<comment type="function">
    <text evidence="1">Suppresses cannabinoid receptor CNR1-mediated tonic inhibition of voltage-gated calcium channels.</text>
</comment>
<dbReference type="PANTHER" id="PTHR31952:SF1">
    <property type="entry name" value="CB1 CANNABINOID RECEPTOR-INTERACTING PROTEIN 1"/>
    <property type="match status" value="1"/>
</dbReference>
<comment type="subunit">
    <text evidence="4">Interacts with the cannabinoid receptor CNR1 (via C-terminus). Does not interact with cannabinoid receptor CNR2.</text>
</comment>
<evidence type="ECO:0000256" key="3">
    <source>
        <dbReference type="ARBA" id="ARBA00015651"/>
    </source>
</evidence>
<name>A0AAV4TEH6_CAEEX</name>
<reference evidence="5 6" key="1">
    <citation type="submission" date="2021-06" db="EMBL/GenBank/DDBJ databases">
        <title>Caerostris extrusa draft genome.</title>
        <authorList>
            <person name="Kono N."/>
            <person name="Arakawa K."/>
        </authorList>
    </citation>
    <scope>NUCLEOTIDE SEQUENCE [LARGE SCALE GENOMIC DNA]</scope>
</reference>
<dbReference type="GO" id="GO:0031718">
    <property type="term" value="F:type 1 cannabinoid receptor binding"/>
    <property type="evidence" value="ECO:0007669"/>
    <property type="project" value="TreeGrafter"/>
</dbReference>
<keyword evidence="5" id="KW-0675">Receptor</keyword>
<dbReference type="PANTHER" id="PTHR31952">
    <property type="entry name" value="CB1 CANNABINOID RECEPTOR-INTERACTING PROTEIN 1"/>
    <property type="match status" value="1"/>
</dbReference>
<keyword evidence="6" id="KW-1185">Reference proteome</keyword>
<dbReference type="GO" id="GO:0005886">
    <property type="term" value="C:plasma membrane"/>
    <property type="evidence" value="ECO:0007669"/>
    <property type="project" value="TreeGrafter"/>
</dbReference>
<comment type="similarity">
    <text evidence="2">Belongs to the CNRIP family.</text>
</comment>